<feature type="region of interest" description="Disordered" evidence="10">
    <location>
        <begin position="68"/>
        <end position="88"/>
    </location>
</feature>
<accession>A0A7S2EEF7</accession>
<comment type="subcellular location">
    <subcellularLocation>
        <location evidence="1">Plastid</location>
        <location evidence="1">Chloroplast</location>
    </subcellularLocation>
</comment>
<dbReference type="GO" id="GO:0004392">
    <property type="term" value="F:heme oxygenase (decyclizing) activity"/>
    <property type="evidence" value="ECO:0007669"/>
    <property type="project" value="InterPro"/>
</dbReference>
<keyword evidence="3" id="KW-0602">Photosynthesis</keyword>
<evidence type="ECO:0000256" key="7">
    <source>
        <dbReference type="ARBA" id="ARBA00022946"/>
    </source>
</evidence>
<keyword evidence="4" id="KW-0349">Heme</keyword>
<reference evidence="11" key="1">
    <citation type="submission" date="2021-01" db="EMBL/GenBank/DDBJ databases">
        <authorList>
            <person name="Corre E."/>
            <person name="Pelletier E."/>
            <person name="Niang G."/>
            <person name="Scheremetjew M."/>
            <person name="Finn R."/>
            <person name="Kale V."/>
            <person name="Holt S."/>
            <person name="Cochrane G."/>
            <person name="Meng A."/>
            <person name="Brown T."/>
            <person name="Cohen L."/>
        </authorList>
    </citation>
    <scope>NUCLEOTIDE SEQUENCE</scope>
    <source>
        <strain evidence="11">Grunow 1884</strain>
    </source>
</reference>
<evidence type="ECO:0000256" key="10">
    <source>
        <dbReference type="SAM" id="MobiDB-lite"/>
    </source>
</evidence>
<evidence type="ECO:0000256" key="4">
    <source>
        <dbReference type="ARBA" id="ARBA00022617"/>
    </source>
</evidence>
<evidence type="ECO:0000256" key="3">
    <source>
        <dbReference type="ARBA" id="ARBA00022531"/>
    </source>
</evidence>
<dbReference type="EMBL" id="HBGO01010256">
    <property type="protein sequence ID" value="CAD9330595.1"/>
    <property type="molecule type" value="Transcribed_RNA"/>
</dbReference>
<evidence type="ECO:0000256" key="8">
    <source>
        <dbReference type="ARBA" id="ARBA00023002"/>
    </source>
</evidence>
<dbReference type="PANTHER" id="PTHR35703:SF2">
    <property type="entry name" value="HEME OXYGENASE 1, CHLOROPLASTIC-RELATED"/>
    <property type="match status" value="1"/>
</dbReference>
<protein>
    <recommendedName>
        <fullName evidence="12">Heme oxygenase</fullName>
    </recommendedName>
</protein>
<evidence type="ECO:0000256" key="5">
    <source>
        <dbReference type="ARBA" id="ARBA00022640"/>
    </source>
</evidence>
<dbReference type="InterPro" id="IPR016951">
    <property type="entry name" value="Haem_Oase_decyc_pln"/>
</dbReference>
<proteinExistence type="predicted"/>
<evidence type="ECO:0008006" key="12">
    <source>
        <dbReference type="Google" id="ProtNLM"/>
    </source>
</evidence>
<dbReference type="Pfam" id="PF01126">
    <property type="entry name" value="Heme_oxygenase"/>
    <property type="match status" value="1"/>
</dbReference>
<keyword evidence="5" id="KW-0934">Plastid</keyword>
<dbReference type="GO" id="GO:0046872">
    <property type="term" value="F:metal ion binding"/>
    <property type="evidence" value="ECO:0007669"/>
    <property type="project" value="UniProtKB-KW"/>
</dbReference>
<evidence type="ECO:0000256" key="9">
    <source>
        <dbReference type="ARBA" id="ARBA00023004"/>
    </source>
</evidence>
<keyword evidence="7" id="KW-0809">Transit peptide</keyword>
<gene>
    <name evidence="11" type="ORF">OSIN01602_LOCUS5700</name>
</gene>
<dbReference type="AlphaFoldDB" id="A0A7S2EEF7"/>
<evidence type="ECO:0000256" key="6">
    <source>
        <dbReference type="ARBA" id="ARBA00022723"/>
    </source>
</evidence>
<evidence type="ECO:0000313" key="11">
    <source>
        <dbReference type="EMBL" id="CAD9330595.1"/>
    </source>
</evidence>
<keyword evidence="6" id="KW-0479">Metal-binding</keyword>
<dbReference type="GO" id="GO:0015979">
    <property type="term" value="P:photosynthesis"/>
    <property type="evidence" value="ECO:0007669"/>
    <property type="project" value="UniProtKB-KW"/>
</dbReference>
<name>A0A7S2EEF7_TRICV</name>
<dbReference type="GO" id="GO:0009507">
    <property type="term" value="C:chloroplast"/>
    <property type="evidence" value="ECO:0007669"/>
    <property type="project" value="UniProtKB-SubCell"/>
</dbReference>
<feature type="compositionally biased region" description="Basic and acidic residues" evidence="10">
    <location>
        <begin position="72"/>
        <end position="88"/>
    </location>
</feature>
<dbReference type="GO" id="GO:0006788">
    <property type="term" value="P:heme oxidation"/>
    <property type="evidence" value="ECO:0007669"/>
    <property type="project" value="InterPro"/>
</dbReference>
<keyword evidence="9" id="KW-0408">Iron</keyword>
<dbReference type="InterPro" id="IPR016053">
    <property type="entry name" value="Haem_Oase-like"/>
</dbReference>
<sequence>MAGFFWAHPPAAGTKRRAFVRPNGACTALGGHPGGHPGGGHPGSAVEMPPATGFIDTELRGAAMRLHTRKQAPKEGEAAPTEAEKAPEPYVPTREDYLAFLVDSLCVYREFEDIVQQLPAMEPFRDTGLERSQALENDIEFMCKEYGLERPEFGAPGREYAEEIRQIAMAGTIPELMCHYYNFYFAHTAGGRMIGKQMSALLLDKKTLDFYKWEGDLNETKGKVKGDIEDMAAAWTREEKDQCVDATAGAFKGGGALNSYLSGGLSPH</sequence>
<keyword evidence="2" id="KW-0150">Chloroplast</keyword>
<organism evidence="11">
    <name type="scientific">Trieres chinensis</name>
    <name type="common">Marine centric diatom</name>
    <name type="synonym">Odontella sinensis</name>
    <dbReference type="NCBI Taxonomy" id="1514140"/>
    <lineage>
        <taxon>Eukaryota</taxon>
        <taxon>Sar</taxon>
        <taxon>Stramenopiles</taxon>
        <taxon>Ochrophyta</taxon>
        <taxon>Bacillariophyta</taxon>
        <taxon>Mediophyceae</taxon>
        <taxon>Biddulphiophycidae</taxon>
        <taxon>Eupodiscales</taxon>
        <taxon>Parodontellaceae</taxon>
        <taxon>Trieres</taxon>
    </lineage>
</organism>
<evidence type="ECO:0000256" key="1">
    <source>
        <dbReference type="ARBA" id="ARBA00004229"/>
    </source>
</evidence>
<dbReference type="InterPro" id="IPR016084">
    <property type="entry name" value="Haem_Oase-like_multi-hlx"/>
</dbReference>
<dbReference type="SUPFAM" id="SSF48613">
    <property type="entry name" value="Heme oxygenase-like"/>
    <property type="match status" value="1"/>
</dbReference>
<dbReference type="PANTHER" id="PTHR35703">
    <property type="entry name" value="HEME OXYGENASE 1, CHLOROPLASTIC-RELATED"/>
    <property type="match status" value="1"/>
</dbReference>
<keyword evidence="8" id="KW-0560">Oxidoreductase</keyword>
<dbReference type="Gene3D" id="1.20.910.10">
    <property type="entry name" value="Heme oxygenase-like"/>
    <property type="match status" value="1"/>
</dbReference>
<evidence type="ECO:0000256" key="2">
    <source>
        <dbReference type="ARBA" id="ARBA00022528"/>
    </source>
</evidence>
<dbReference type="InterPro" id="IPR002051">
    <property type="entry name" value="Haem_Oase"/>
</dbReference>
<dbReference type="CDD" id="cd19165">
    <property type="entry name" value="HemeO"/>
    <property type="match status" value="1"/>
</dbReference>